<reference evidence="2" key="2">
    <citation type="submission" date="2020-04" db="EMBL/GenBank/DDBJ databases">
        <authorList>
            <consortium name="NCBI Genome Project"/>
        </authorList>
    </citation>
    <scope>NUCLEOTIDE SEQUENCE</scope>
    <source>
        <strain evidence="2">CBS 342.82</strain>
    </source>
</reference>
<dbReference type="Gene3D" id="1.25.40.10">
    <property type="entry name" value="Tetratricopeptide repeat domain"/>
    <property type="match status" value="1"/>
</dbReference>
<dbReference type="InterPro" id="IPR053137">
    <property type="entry name" value="NLR-like"/>
</dbReference>
<dbReference type="GeneID" id="54358283"/>
<dbReference type="RefSeq" id="XP_033455939.1">
    <property type="nucleotide sequence ID" value="XM_033600483.1"/>
</dbReference>
<gene>
    <name evidence="2" type="ORF">K489DRAFT_303659</name>
</gene>
<accession>A0A6J3LTC6</accession>
<dbReference type="PANTHER" id="PTHR46082">
    <property type="entry name" value="ATP/GTP-BINDING PROTEIN-RELATED"/>
    <property type="match status" value="1"/>
</dbReference>
<evidence type="ECO:0000313" key="1">
    <source>
        <dbReference type="Proteomes" id="UP000504637"/>
    </source>
</evidence>
<protein>
    <recommendedName>
        <fullName evidence="3">TPR-like protein</fullName>
    </recommendedName>
</protein>
<reference evidence="2" key="3">
    <citation type="submission" date="2025-08" db="UniProtKB">
        <authorList>
            <consortium name="RefSeq"/>
        </authorList>
    </citation>
    <scope>IDENTIFICATION</scope>
    <source>
        <strain evidence="2">CBS 342.82</strain>
    </source>
</reference>
<dbReference type="Proteomes" id="UP000504637">
    <property type="component" value="Unplaced"/>
</dbReference>
<organism evidence="2">
    <name type="scientific">Dissoconium aciculare CBS 342.82</name>
    <dbReference type="NCBI Taxonomy" id="1314786"/>
    <lineage>
        <taxon>Eukaryota</taxon>
        <taxon>Fungi</taxon>
        <taxon>Dikarya</taxon>
        <taxon>Ascomycota</taxon>
        <taxon>Pezizomycotina</taxon>
        <taxon>Dothideomycetes</taxon>
        <taxon>Dothideomycetidae</taxon>
        <taxon>Mycosphaerellales</taxon>
        <taxon>Dissoconiaceae</taxon>
        <taxon>Dissoconium</taxon>
    </lineage>
</organism>
<evidence type="ECO:0008006" key="3">
    <source>
        <dbReference type="Google" id="ProtNLM"/>
    </source>
</evidence>
<dbReference type="OrthoDB" id="626167at2759"/>
<sequence>KSKEVENLYLRALRGYEKAWGAEYTSTLDTVNNLGTLYADQGKMAEAEAMYVRALRGKEKAWGAEHTSTLITVGNLGALYADQGKMAEAEAMYVRALRGYEKLSWVSPARIESVKQCLLSLRKR</sequence>
<feature type="non-terminal residue" evidence="2">
    <location>
        <position position="1"/>
    </location>
</feature>
<dbReference type="PANTHER" id="PTHR46082:SF6">
    <property type="entry name" value="AAA+ ATPASE DOMAIN-CONTAINING PROTEIN-RELATED"/>
    <property type="match status" value="1"/>
</dbReference>
<dbReference type="AlphaFoldDB" id="A0A6J3LTC6"/>
<reference evidence="2" key="1">
    <citation type="submission" date="2020-01" db="EMBL/GenBank/DDBJ databases">
        <authorList>
            <consortium name="DOE Joint Genome Institute"/>
            <person name="Haridas S."/>
            <person name="Albert R."/>
            <person name="Binder M."/>
            <person name="Bloem J."/>
            <person name="Labutti K."/>
            <person name="Salamov A."/>
            <person name="Andreopoulos B."/>
            <person name="Baker S.E."/>
            <person name="Barry K."/>
            <person name="Bills G."/>
            <person name="Bluhm B.H."/>
            <person name="Cannon C."/>
            <person name="Castanera R."/>
            <person name="Culley D.E."/>
            <person name="Daum C."/>
            <person name="Ezra D."/>
            <person name="Gonzalez J.B."/>
            <person name="Henrissat B."/>
            <person name="Kuo A."/>
            <person name="Liang C."/>
            <person name="Lipzen A."/>
            <person name="Lutzoni F."/>
            <person name="Magnuson J."/>
            <person name="Mondo S."/>
            <person name="Nolan M."/>
            <person name="Ohm R."/>
            <person name="Pangilinan J."/>
            <person name="Park H.-J."/>
            <person name="Ramirez L."/>
            <person name="Alfaro M."/>
            <person name="Sun H."/>
            <person name="Tritt A."/>
            <person name="Yoshinaga Y."/>
            <person name="Zwiers L.-H."/>
            <person name="Turgeon B.G."/>
            <person name="Goodwin S.B."/>
            <person name="Spatafora J.W."/>
            <person name="Crous P.W."/>
            <person name="Grigoriev I.V."/>
        </authorList>
    </citation>
    <scope>NUCLEOTIDE SEQUENCE</scope>
    <source>
        <strain evidence="2">CBS 342.82</strain>
    </source>
</reference>
<dbReference type="InterPro" id="IPR011990">
    <property type="entry name" value="TPR-like_helical_dom_sf"/>
</dbReference>
<proteinExistence type="predicted"/>
<evidence type="ECO:0000313" key="2">
    <source>
        <dbReference type="RefSeq" id="XP_033455939.1"/>
    </source>
</evidence>
<dbReference type="SUPFAM" id="SSF48452">
    <property type="entry name" value="TPR-like"/>
    <property type="match status" value="1"/>
</dbReference>
<name>A0A6J3LTC6_9PEZI</name>
<keyword evidence="1" id="KW-1185">Reference proteome</keyword>
<dbReference type="Pfam" id="PF13424">
    <property type="entry name" value="TPR_12"/>
    <property type="match status" value="1"/>
</dbReference>